<reference evidence="2" key="1">
    <citation type="submission" date="2020-05" db="EMBL/GenBank/DDBJ databases">
        <title>Frigoriglobus tundricola gen. nov., sp. nov., a psychrotolerant cellulolytic planctomycete of the family Gemmataceae with two divergent copies of 16S rRNA gene.</title>
        <authorList>
            <person name="Kulichevskaya I.S."/>
            <person name="Ivanova A.A."/>
            <person name="Naumoff D.G."/>
            <person name="Beletsky A.V."/>
            <person name="Rijpstra W.I.C."/>
            <person name="Sinninghe Damste J.S."/>
            <person name="Mardanov A.V."/>
            <person name="Ravin N.V."/>
            <person name="Dedysh S.N."/>
        </authorList>
    </citation>
    <scope>NUCLEOTIDE SEQUENCE [LARGE SCALE GENOMIC DNA]</scope>
    <source>
        <strain evidence="2">PL17</strain>
    </source>
</reference>
<dbReference type="RefSeq" id="WP_171473594.1">
    <property type="nucleotide sequence ID" value="NZ_CP053452.2"/>
</dbReference>
<protein>
    <submittedName>
        <fullName evidence="1">Uncharacterized DUF1501 protein, type 1</fullName>
    </submittedName>
</protein>
<proteinExistence type="predicted"/>
<sequence>MNAHISPAPNTHLARRAFLGTGALGLGSIALSGLMARPGSTAASDLPSPPRVAVPPFKLGPATARRVIMIFASGGLSQHDLFDEKPLLNKRRGEELPNSVRKEQRITGVTEKQGALPVVGTCFKFKPYGKSGLRMSELFREMGAFADDMCLVRSVQTDHVLHEAAMSILFTGSQQLGRPSWGSWASYALGAENKDLPEFVVMLSGSRDGGSPPHPRMWHNGYLAGRYQGCPFRGGKEPVFFVANPDGIDAKARRRVLDGVKALNELEAAVSGDPGVTTRIQAYEMAARMQTSVPELTDLSKEPADVLEQYGAEPGKESFANNCLLARRLAERGVRFIQLMDGGWDHHDNIPVILKQKMAGADKPIAALLRDLKDRGMLEDTVVIFCGEFGRTSYCEGPLSFASYGRDHHQLCGGLLLIGGGFRGGIAYGETDEWGWDVVKDPVHVHDVQATVLHALGLDHLKLVTRYQGRDFRLTDVAGTVVKPILE</sequence>
<dbReference type="AlphaFoldDB" id="A0A6M5YWC1"/>
<dbReference type="InterPro" id="IPR006311">
    <property type="entry name" value="TAT_signal"/>
</dbReference>
<dbReference type="SUPFAM" id="SSF53649">
    <property type="entry name" value="Alkaline phosphatase-like"/>
    <property type="match status" value="1"/>
</dbReference>
<dbReference type="PANTHER" id="PTHR43737">
    <property type="entry name" value="BLL7424 PROTEIN"/>
    <property type="match status" value="1"/>
</dbReference>
<gene>
    <name evidence="1" type="ORF">FTUN_5987</name>
</gene>
<keyword evidence="2" id="KW-1185">Reference proteome</keyword>
<dbReference type="InterPro" id="IPR017850">
    <property type="entry name" value="Alkaline_phosphatase_core_sf"/>
</dbReference>
<dbReference type="EMBL" id="CP053452">
    <property type="protein sequence ID" value="QJW98397.1"/>
    <property type="molecule type" value="Genomic_DNA"/>
</dbReference>
<evidence type="ECO:0000313" key="1">
    <source>
        <dbReference type="EMBL" id="QJW98397.1"/>
    </source>
</evidence>
<evidence type="ECO:0000313" key="2">
    <source>
        <dbReference type="Proteomes" id="UP000503447"/>
    </source>
</evidence>
<organism evidence="1 2">
    <name type="scientific">Frigoriglobus tundricola</name>
    <dbReference type="NCBI Taxonomy" id="2774151"/>
    <lineage>
        <taxon>Bacteria</taxon>
        <taxon>Pseudomonadati</taxon>
        <taxon>Planctomycetota</taxon>
        <taxon>Planctomycetia</taxon>
        <taxon>Gemmatales</taxon>
        <taxon>Gemmataceae</taxon>
        <taxon>Frigoriglobus</taxon>
    </lineage>
</organism>
<accession>A0A6M5YWC1</accession>
<dbReference type="InterPro" id="IPR010869">
    <property type="entry name" value="DUF1501"/>
</dbReference>
<name>A0A6M5YWC1_9BACT</name>
<dbReference type="Gene3D" id="3.40.720.10">
    <property type="entry name" value="Alkaline Phosphatase, subunit A"/>
    <property type="match status" value="1"/>
</dbReference>
<dbReference type="Proteomes" id="UP000503447">
    <property type="component" value="Chromosome"/>
</dbReference>
<dbReference type="PROSITE" id="PS51318">
    <property type="entry name" value="TAT"/>
    <property type="match status" value="1"/>
</dbReference>
<dbReference type="PANTHER" id="PTHR43737:SF1">
    <property type="entry name" value="DUF1501 DOMAIN-CONTAINING PROTEIN"/>
    <property type="match status" value="1"/>
</dbReference>
<dbReference type="Pfam" id="PF07394">
    <property type="entry name" value="DUF1501"/>
    <property type="match status" value="1"/>
</dbReference>
<dbReference type="KEGG" id="ftj:FTUN_5987"/>